<protein>
    <recommendedName>
        <fullName evidence="5">DUF2384 domain-containing protein</fullName>
    </recommendedName>
</protein>
<dbReference type="InterPro" id="IPR024467">
    <property type="entry name" value="Xre/MbcA/ParS-like_toxin-bd"/>
</dbReference>
<dbReference type="Proteomes" id="UP000000493">
    <property type="component" value="Chromosome"/>
</dbReference>
<sequence>MSTTTGTTRPFNTKASVAKASEISKGQKKWELVSEGKTYVWTNKMERVGIIRQGIPYDAIETISKRLNRPVKSVLSIVGMPQTTYNKKKSEHSLLDSRDSELIVLITELIDYGIEVFNHEEEKFQRWLKKPNVSLGGNTPESLLDTITGIDEVQFCLNRIEYGNFA</sequence>
<dbReference type="AlphaFoldDB" id="A0A7U3ZLV9"/>
<accession>A0A7U3ZLV9</accession>
<name>A0A7U3ZLV9_RUNSL</name>
<evidence type="ECO:0000313" key="3">
    <source>
        <dbReference type="EMBL" id="AEI49596.1"/>
    </source>
</evidence>
<reference evidence="4" key="1">
    <citation type="submission" date="2011-06" db="EMBL/GenBank/DDBJ databases">
        <title>The complete genome of chromosome of Runella slithyformis DSM 19594.</title>
        <authorList>
            <consortium name="US DOE Joint Genome Institute (JGI-PGF)"/>
            <person name="Lucas S."/>
            <person name="Han J."/>
            <person name="Lapidus A."/>
            <person name="Bruce D."/>
            <person name="Goodwin L."/>
            <person name="Pitluck S."/>
            <person name="Peters L."/>
            <person name="Kyrpides N."/>
            <person name="Mavromatis K."/>
            <person name="Ivanova N."/>
            <person name="Ovchinnikova G."/>
            <person name="Zhang X."/>
            <person name="Misra M."/>
            <person name="Detter J.C."/>
            <person name="Tapia R."/>
            <person name="Han C."/>
            <person name="Land M."/>
            <person name="Hauser L."/>
            <person name="Markowitz V."/>
            <person name="Cheng J.-F."/>
            <person name="Hugenholtz P."/>
            <person name="Woyke T."/>
            <person name="Wu D."/>
            <person name="Tindall B."/>
            <person name="Faehrich R."/>
            <person name="Brambilla E."/>
            <person name="Klenk H.-P."/>
            <person name="Eisen J.A."/>
        </authorList>
    </citation>
    <scope>NUCLEOTIDE SEQUENCE [LARGE SCALE GENOMIC DNA]</scope>
    <source>
        <strain evidence="4">ATCC 29530 / DSM 19594 / LMG 11500 / NCIMB 11436 / LSU 4</strain>
    </source>
</reference>
<dbReference type="KEGG" id="rsi:Runsl_3219"/>
<gene>
    <name evidence="3" type="ordered locus">Runsl_3219</name>
</gene>
<keyword evidence="4" id="KW-1185">Reference proteome</keyword>
<proteinExistence type="predicted"/>
<feature type="domain" description="Antitoxin Xre/MbcA/ParS-like toxin-binding" evidence="1">
    <location>
        <begin position="115"/>
        <end position="163"/>
    </location>
</feature>
<reference evidence="3 4" key="2">
    <citation type="journal article" date="2012" name="Stand. Genomic Sci.">
        <title>Complete genome sequence of the aquatic bacterium Runella slithyformis type strain (LSU 4(T)).</title>
        <authorList>
            <person name="Copeland A."/>
            <person name="Zhang X."/>
            <person name="Misra M."/>
            <person name="Lapidus A."/>
            <person name="Nolan M."/>
            <person name="Lucas S."/>
            <person name="Deshpande S."/>
            <person name="Cheng J.F."/>
            <person name="Tapia R."/>
            <person name="Goodwin L.A."/>
            <person name="Pitluck S."/>
            <person name="Liolios K."/>
            <person name="Pagani I."/>
            <person name="Ivanova N."/>
            <person name="Mikhailova N."/>
            <person name="Pati A."/>
            <person name="Chen A."/>
            <person name="Palaniappan K."/>
            <person name="Land M."/>
            <person name="Hauser L."/>
            <person name="Pan C."/>
            <person name="Jeffries C.D."/>
            <person name="Detter J.C."/>
            <person name="Brambilla E.M."/>
            <person name="Rohde M."/>
            <person name="Djao O.D."/>
            <person name="Goker M."/>
            <person name="Sikorski J."/>
            <person name="Tindall B.J."/>
            <person name="Woyke T."/>
            <person name="Bristow J."/>
            <person name="Eisen J.A."/>
            <person name="Markowitz V."/>
            <person name="Hugenholtz P."/>
            <person name="Kyrpides N.C."/>
            <person name="Klenk H.P."/>
            <person name="Mavromatis K."/>
        </authorList>
    </citation>
    <scope>NUCLEOTIDE SEQUENCE [LARGE SCALE GENOMIC DNA]</scope>
    <source>
        <strain evidence="4">ATCC 29530 / DSM 19594 / LMG 11500 / NCIMB 11436 / LSU 4</strain>
    </source>
</reference>
<dbReference type="InterPro" id="IPR046847">
    <property type="entry name" value="Xre-like_HTH"/>
</dbReference>
<evidence type="ECO:0000259" key="2">
    <source>
        <dbReference type="Pfam" id="PF20432"/>
    </source>
</evidence>
<evidence type="ECO:0000313" key="4">
    <source>
        <dbReference type="Proteomes" id="UP000000493"/>
    </source>
</evidence>
<dbReference type="InterPro" id="IPR011979">
    <property type="entry name" value="Antitox_Xre"/>
</dbReference>
<dbReference type="GO" id="GO:0003677">
    <property type="term" value="F:DNA binding"/>
    <property type="evidence" value="ECO:0007669"/>
    <property type="project" value="InterPro"/>
</dbReference>
<dbReference type="Pfam" id="PF20432">
    <property type="entry name" value="Xre-like-HTH"/>
    <property type="match status" value="1"/>
</dbReference>
<dbReference type="EMBL" id="CP002859">
    <property type="protein sequence ID" value="AEI49596.1"/>
    <property type="molecule type" value="Genomic_DNA"/>
</dbReference>
<organism evidence="3 4">
    <name type="scientific">Runella slithyformis (strain ATCC 29530 / DSM 19594 / LMG 11500 / NCIMB 11436 / LSU 4)</name>
    <dbReference type="NCBI Taxonomy" id="761193"/>
    <lineage>
        <taxon>Bacteria</taxon>
        <taxon>Pseudomonadati</taxon>
        <taxon>Bacteroidota</taxon>
        <taxon>Cytophagia</taxon>
        <taxon>Cytophagales</taxon>
        <taxon>Spirosomataceae</taxon>
        <taxon>Runella</taxon>
    </lineage>
</organism>
<dbReference type="RefSeq" id="WP_013928903.1">
    <property type="nucleotide sequence ID" value="NC_015703.1"/>
</dbReference>
<dbReference type="Pfam" id="PF09722">
    <property type="entry name" value="Xre_MbcA_ParS_C"/>
    <property type="match status" value="1"/>
</dbReference>
<feature type="domain" description="Antitoxin Xre-like helix-turn-helix" evidence="2">
    <location>
        <begin position="47"/>
        <end position="106"/>
    </location>
</feature>
<dbReference type="NCBIfam" id="TIGR02293">
    <property type="entry name" value="TAS_TIGR02293"/>
    <property type="match status" value="1"/>
</dbReference>
<evidence type="ECO:0000259" key="1">
    <source>
        <dbReference type="Pfam" id="PF09722"/>
    </source>
</evidence>
<evidence type="ECO:0008006" key="5">
    <source>
        <dbReference type="Google" id="ProtNLM"/>
    </source>
</evidence>